<dbReference type="InterPro" id="IPR004302">
    <property type="entry name" value="Cellulose/chitin-bd_N"/>
</dbReference>
<protein>
    <submittedName>
        <fullName evidence="4">Cell wall protein</fullName>
    </submittedName>
</protein>
<keyword evidence="1 2" id="KW-0732">Signal</keyword>
<dbReference type="EMBL" id="MSIE01000011">
    <property type="protein sequence ID" value="OLF18169.1"/>
    <property type="molecule type" value="Genomic_DNA"/>
</dbReference>
<evidence type="ECO:0000313" key="4">
    <source>
        <dbReference type="EMBL" id="OLF18169.1"/>
    </source>
</evidence>
<proteinExistence type="predicted"/>
<accession>A0A1Q8CUZ1</accession>
<keyword evidence="5" id="KW-1185">Reference proteome</keyword>
<dbReference type="AlphaFoldDB" id="A0A1Q8CUZ1"/>
<evidence type="ECO:0000313" key="5">
    <source>
        <dbReference type="Proteomes" id="UP000185596"/>
    </source>
</evidence>
<dbReference type="InterPro" id="IPR051024">
    <property type="entry name" value="GlcNAc_Chitin_IntDeg"/>
</dbReference>
<feature type="domain" description="Chitin-binding type-4" evidence="3">
    <location>
        <begin position="24"/>
        <end position="209"/>
    </location>
</feature>
<feature type="signal peptide" evidence="2">
    <location>
        <begin position="1"/>
        <end position="23"/>
    </location>
</feature>
<sequence>MAGVVGLAAAALTVLPAAPSATAHGAMTYPATRTYACYVNGLEGGNGGDLNPTNPACAAAVAQGGKQPLWDWFGNLLPNIGKQWSSLPAGSLCGPSDKYAAYRAARTDWPTTEVRAGAQVTMRYNAWARHPGTWYQFVTKDGWDPSRPLSWSDLEAWHQVTNPPVNGNGPHGPEYTWSATMPNKTGRHIIYSVWERSDSPEGFFNCSDVVFTR</sequence>
<dbReference type="Gene3D" id="2.70.50.50">
    <property type="entry name" value="chitin-binding protein cbp21"/>
    <property type="match status" value="1"/>
</dbReference>
<comment type="caution">
    <text evidence="4">The sequence shown here is derived from an EMBL/GenBank/DDBJ whole genome shotgun (WGS) entry which is preliminary data.</text>
</comment>
<dbReference type="PANTHER" id="PTHR34823:SF1">
    <property type="entry name" value="CHITIN-BINDING TYPE-4 DOMAIN-CONTAINING PROTEIN"/>
    <property type="match status" value="1"/>
</dbReference>
<evidence type="ECO:0000259" key="3">
    <source>
        <dbReference type="Pfam" id="PF03067"/>
    </source>
</evidence>
<dbReference type="Pfam" id="PF03067">
    <property type="entry name" value="LPMO_10"/>
    <property type="match status" value="1"/>
</dbReference>
<dbReference type="CDD" id="cd21177">
    <property type="entry name" value="LPMO_AA10"/>
    <property type="match status" value="1"/>
</dbReference>
<organism evidence="4 5">
    <name type="scientific">Actinophytocola xanthii</name>
    <dbReference type="NCBI Taxonomy" id="1912961"/>
    <lineage>
        <taxon>Bacteria</taxon>
        <taxon>Bacillati</taxon>
        <taxon>Actinomycetota</taxon>
        <taxon>Actinomycetes</taxon>
        <taxon>Pseudonocardiales</taxon>
        <taxon>Pseudonocardiaceae</taxon>
    </lineage>
</organism>
<dbReference type="PANTHER" id="PTHR34823">
    <property type="entry name" value="GLCNAC-BINDING PROTEIN A"/>
    <property type="match status" value="1"/>
</dbReference>
<name>A0A1Q8CUZ1_9PSEU</name>
<reference evidence="4 5" key="1">
    <citation type="submission" date="2016-12" db="EMBL/GenBank/DDBJ databases">
        <title>The draft genome sequence of Actinophytocola sp. 11-183.</title>
        <authorList>
            <person name="Wang W."/>
            <person name="Yuan L."/>
        </authorList>
    </citation>
    <scope>NUCLEOTIDE SEQUENCE [LARGE SCALE GENOMIC DNA]</scope>
    <source>
        <strain evidence="4 5">11-183</strain>
    </source>
</reference>
<evidence type="ECO:0000256" key="1">
    <source>
        <dbReference type="ARBA" id="ARBA00022729"/>
    </source>
</evidence>
<evidence type="ECO:0000256" key="2">
    <source>
        <dbReference type="SAM" id="SignalP"/>
    </source>
</evidence>
<gene>
    <name evidence="4" type="ORF">BU204_08225</name>
</gene>
<dbReference type="InterPro" id="IPR014756">
    <property type="entry name" value="Ig_E-set"/>
</dbReference>
<dbReference type="SUPFAM" id="SSF81296">
    <property type="entry name" value="E set domains"/>
    <property type="match status" value="1"/>
</dbReference>
<feature type="chain" id="PRO_5039034596" evidence="2">
    <location>
        <begin position="24"/>
        <end position="213"/>
    </location>
</feature>
<dbReference type="Proteomes" id="UP000185596">
    <property type="component" value="Unassembled WGS sequence"/>
</dbReference>
<dbReference type="STRING" id="1912961.BU204_08225"/>